<dbReference type="EMBL" id="CAKLBY020000097">
    <property type="protein sequence ID" value="CAK7926322.1"/>
    <property type="molecule type" value="Genomic_DNA"/>
</dbReference>
<dbReference type="AlphaFoldDB" id="A0AAV1TXV1"/>
<dbReference type="Proteomes" id="UP001162060">
    <property type="component" value="Unassembled WGS sequence"/>
</dbReference>
<protein>
    <submittedName>
        <fullName evidence="1">Uncharacterized protein</fullName>
    </submittedName>
</protein>
<accession>A0AAV1TXV1</accession>
<proteinExistence type="predicted"/>
<reference evidence="1" key="1">
    <citation type="submission" date="2024-01" db="EMBL/GenBank/DDBJ databases">
        <authorList>
            <person name="Webb A."/>
        </authorList>
    </citation>
    <scope>NUCLEOTIDE SEQUENCE</scope>
    <source>
        <strain evidence="1">Pm1</strain>
    </source>
</reference>
<evidence type="ECO:0000313" key="2">
    <source>
        <dbReference type="Proteomes" id="UP001162060"/>
    </source>
</evidence>
<evidence type="ECO:0000313" key="1">
    <source>
        <dbReference type="EMBL" id="CAK7926322.1"/>
    </source>
</evidence>
<gene>
    <name evidence="1" type="ORF">PM001_LOCUS11472</name>
</gene>
<organism evidence="1 2">
    <name type="scientific">Peronospora matthiolae</name>
    <dbReference type="NCBI Taxonomy" id="2874970"/>
    <lineage>
        <taxon>Eukaryota</taxon>
        <taxon>Sar</taxon>
        <taxon>Stramenopiles</taxon>
        <taxon>Oomycota</taxon>
        <taxon>Peronosporomycetes</taxon>
        <taxon>Peronosporales</taxon>
        <taxon>Peronosporaceae</taxon>
        <taxon>Peronospora</taxon>
    </lineage>
</organism>
<sequence length="110" mass="12431">MIKDAGMRAKIYVKDGNVADRREHIEHYIETLDDRDFAKQLTLPRLDDVETLELTLHTYERMQKRKGNLPISSGKFLSLSASPCSPSSSEPARAVRAIHVGAKAVRRNQI</sequence>
<name>A0AAV1TXV1_9STRA</name>
<comment type="caution">
    <text evidence="1">The sequence shown here is derived from an EMBL/GenBank/DDBJ whole genome shotgun (WGS) entry which is preliminary data.</text>
</comment>